<proteinExistence type="predicted"/>
<name>A0A834RNI7_9PLEO</name>
<evidence type="ECO:0000313" key="2">
    <source>
        <dbReference type="EMBL" id="KAF7566727.1"/>
    </source>
</evidence>
<protein>
    <submittedName>
        <fullName evidence="2">Uncharacterized protein</fullName>
    </submittedName>
</protein>
<accession>A0A834RNI7</accession>
<dbReference type="EMBL" id="NQIK02000009">
    <property type="protein sequence ID" value="KAF7566727.1"/>
    <property type="molecule type" value="Genomic_DNA"/>
</dbReference>
<feature type="compositionally biased region" description="Polar residues" evidence="1">
    <location>
        <begin position="112"/>
        <end position="122"/>
    </location>
</feature>
<dbReference type="AlphaFoldDB" id="A0A834RNI7"/>
<dbReference type="GeneID" id="90958123"/>
<dbReference type="Proteomes" id="UP000245464">
    <property type="component" value="Chromosome 9"/>
</dbReference>
<organism evidence="2 3">
    <name type="scientific">Pyrenophora tritici-repentis</name>
    <dbReference type="NCBI Taxonomy" id="45151"/>
    <lineage>
        <taxon>Eukaryota</taxon>
        <taxon>Fungi</taxon>
        <taxon>Dikarya</taxon>
        <taxon>Ascomycota</taxon>
        <taxon>Pezizomycotina</taxon>
        <taxon>Dothideomycetes</taxon>
        <taxon>Pleosporomycetidae</taxon>
        <taxon>Pleosporales</taxon>
        <taxon>Pleosporineae</taxon>
        <taxon>Pleosporaceae</taxon>
        <taxon>Pyrenophora</taxon>
    </lineage>
</organism>
<sequence length="168" mass="18464">MADSMSHLSPEKMNANADAIIMDEDMDMASHDLPSSPFLDHIEIVADDQENIAPNAVRTPVKSLVDLDDNVPQSAFRVSPEKRFGLKERNSPMKTSPVKNLMDDYEDAEPKSSASTPRKSNTPPLPQRGNSIEIFIYPVGLGSTQGFDRRALPIQFDNPIETAGLIPS</sequence>
<gene>
    <name evidence="2" type="ORF">PtrM4_150470</name>
</gene>
<evidence type="ECO:0000256" key="1">
    <source>
        <dbReference type="SAM" id="MobiDB-lite"/>
    </source>
</evidence>
<evidence type="ECO:0000313" key="3">
    <source>
        <dbReference type="Proteomes" id="UP000245464"/>
    </source>
</evidence>
<reference evidence="2" key="1">
    <citation type="journal article" date="2018" name="BMC Genomics">
        <title>Comparative genomics of the wheat fungal pathogen Pyrenophora tritici-repentis reveals chromosomal variations and genome plasticity.</title>
        <authorList>
            <person name="Moolhuijzen P."/>
            <person name="See P.T."/>
            <person name="Hane J.K."/>
            <person name="Shi G."/>
            <person name="Liu Z."/>
            <person name="Oliver R.P."/>
            <person name="Moffat C.S."/>
        </authorList>
    </citation>
    <scope>NUCLEOTIDE SEQUENCE [LARGE SCALE GENOMIC DNA]</scope>
    <source>
        <strain evidence="2">M4</strain>
    </source>
</reference>
<dbReference type="RefSeq" id="XP_065960040.1">
    <property type="nucleotide sequence ID" value="XM_066110057.1"/>
</dbReference>
<feature type="compositionally biased region" description="Basic and acidic residues" evidence="1">
    <location>
        <begin position="79"/>
        <end position="91"/>
    </location>
</feature>
<comment type="caution">
    <text evidence="2">The sequence shown here is derived from an EMBL/GenBank/DDBJ whole genome shotgun (WGS) entry which is preliminary data.</text>
</comment>
<feature type="region of interest" description="Disordered" evidence="1">
    <location>
        <begin position="78"/>
        <end position="129"/>
    </location>
</feature>
<dbReference type="KEGG" id="ptrr:90958123"/>